<evidence type="ECO:0000313" key="6">
    <source>
        <dbReference type="Proteomes" id="UP000320244"/>
    </source>
</evidence>
<dbReference type="Pfam" id="PF00378">
    <property type="entry name" value="ECH_1"/>
    <property type="match status" value="1"/>
</dbReference>
<sequence>MPVATERIHHSLVVRIDREEKRNAIDAETTEGLDAALNDFEDDAELWVAIITGTESVFSAGSDLKGSGATSRGGEYGVIRRRSVKPILAAVEGPALGGGLEIALACDLVVASSTATFGLPETLRGLVPTSGALLRATRRLPANIAHELMITGRCLSAQRAYDVGFVNELTTAGKALEAALALAEEICRSSPYAVQQVLGALREQDATLEQTGWDVTDRAKARVASSHDAAEGVAAFFERRPPRWAGS</sequence>
<evidence type="ECO:0000313" key="5">
    <source>
        <dbReference type="EMBL" id="TWP33813.1"/>
    </source>
</evidence>
<evidence type="ECO:0000256" key="2">
    <source>
        <dbReference type="ARBA" id="ARBA00023098"/>
    </source>
</evidence>
<evidence type="ECO:0000256" key="3">
    <source>
        <dbReference type="ARBA" id="ARBA00023239"/>
    </source>
</evidence>
<dbReference type="EMBL" id="VCQV01000035">
    <property type="protein sequence ID" value="TWP33813.1"/>
    <property type="molecule type" value="Genomic_DNA"/>
</dbReference>
<dbReference type="InterPro" id="IPR001753">
    <property type="entry name" value="Enoyl-CoA_hydra/iso"/>
</dbReference>
<dbReference type="GO" id="GO:0016829">
    <property type="term" value="F:lyase activity"/>
    <property type="evidence" value="ECO:0007669"/>
    <property type="project" value="UniProtKB-KW"/>
</dbReference>
<dbReference type="Gene3D" id="3.90.226.10">
    <property type="entry name" value="2-enoyl-CoA Hydratase, Chain A, domain 1"/>
    <property type="match status" value="1"/>
</dbReference>
<comment type="similarity">
    <text evidence="1 4">Belongs to the enoyl-CoA hydratase/isomerase family.</text>
</comment>
<keyword evidence="3" id="KW-0456">Lyase</keyword>
<name>A0A563DV62_9MICO</name>
<proteinExistence type="inferred from homology"/>
<dbReference type="PANTHER" id="PTHR11941">
    <property type="entry name" value="ENOYL-COA HYDRATASE-RELATED"/>
    <property type="match status" value="1"/>
</dbReference>
<comment type="caution">
    <text evidence="5">The sequence shown here is derived from an EMBL/GenBank/DDBJ whole genome shotgun (WGS) entry which is preliminary data.</text>
</comment>
<accession>A0A563DV62</accession>
<gene>
    <name evidence="5" type="ORF">FGL98_19720</name>
</gene>
<dbReference type="PANTHER" id="PTHR11941:SF169">
    <property type="entry name" value="(7AS)-7A-METHYL-1,5-DIOXO-2,3,5,6,7,7A-HEXAHYDRO-1H-INDENE-CARBOXYL-COA HYDROLASE"/>
    <property type="match status" value="1"/>
</dbReference>
<dbReference type="InterPro" id="IPR014748">
    <property type="entry name" value="Enoyl-CoA_hydra_C"/>
</dbReference>
<protein>
    <submittedName>
        <fullName evidence="5">Enoyl-CoA hydratase</fullName>
    </submittedName>
</protein>
<reference evidence="5 6" key="1">
    <citation type="submission" date="2019-05" db="EMBL/GenBank/DDBJ databases">
        <authorList>
            <person name="Lee S.D."/>
        </authorList>
    </citation>
    <scope>NUCLEOTIDE SEQUENCE [LARGE SCALE GENOMIC DNA]</scope>
    <source>
        <strain evidence="5 6">C5-26</strain>
    </source>
</reference>
<dbReference type="CDD" id="cd06558">
    <property type="entry name" value="crotonase-like"/>
    <property type="match status" value="1"/>
</dbReference>
<dbReference type="PROSITE" id="PS00166">
    <property type="entry name" value="ENOYL_COA_HYDRATASE"/>
    <property type="match status" value="1"/>
</dbReference>
<keyword evidence="2" id="KW-0443">Lipid metabolism</keyword>
<dbReference type="InterPro" id="IPR029045">
    <property type="entry name" value="ClpP/crotonase-like_dom_sf"/>
</dbReference>
<dbReference type="AlphaFoldDB" id="A0A563DV62"/>
<dbReference type="SUPFAM" id="SSF52096">
    <property type="entry name" value="ClpP/crotonase"/>
    <property type="match status" value="1"/>
</dbReference>
<reference evidence="5 6" key="2">
    <citation type="submission" date="2019-08" db="EMBL/GenBank/DDBJ databases">
        <title>Jejuicoccus antrihumi gen. nov., sp. nov., a new member of the family Dermacoccaceae isolated from a cave.</title>
        <authorList>
            <person name="Schumann P."/>
            <person name="Kim I.S."/>
        </authorList>
    </citation>
    <scope>NUCLEOTIDE SEQUENCE [LARGE SCALE GENOMIC DNA]</scope>
    <source>
        <strain evidence="5 6">C5-26</strain>
    </source>
</reference>
<dbReference type="Gene3D" id="1.10.12.10">
    <property type="entry name" value="Lyase 2-enoyl-coa Hydratase, Chain A, domain 2"/>
    <property type="match status" value="1"/>
</dbReference>
<evidence type="ECO:0000256" key="1">
    <source>
        <dbReference type="ARBA" id="ARBA00005254"/>
    </source>
</evidence>
<dbReference type="Proteomes" id="UP000320244">
    <property type="component" value="Unassembled WGS sequence"/>
</dbReference>
<organism evidence="5 6">
    <name type="scientific">Leekyejoonella antrihumi</name>
    <dbReference type="NCBI Taxonomy" id="1660198"/>
    <lineage>
        <taxon>Bacteria</taxon>
        <taxon>Bacillati</taxon>
        <taxon>Actinomycetota</taxon>
        <taxon>Actinomycetes</taxon>
        <taxon>Micrococcales</taxon>
        <taxon>Dermacoccaceae</taxon>
        <taxon>Leekyejoonella</taxon>
    </lineage>
</organism>
<dbReference type="RefSeq" id="WP_146319682.1">
    <property type="nucleotide sequence ID" value="NZ_VCQV01000035.1"/>
</dbReference>
<dbReference type="InterPro" id="IPR018376">
    <property type="entry name" value="Enoyl-CoA_hyd/isom_CS"/>
</dbReference>
<keyword evidence="6" id="KW-1185">Reference proteome</keyword>
<evidence type="ECO:0000256" key="4">
    <source>
        <dbReference type="RuleBase" id="RU003707"/>
    </source>
</evidence>
<dbReference type="GO" id="GO:0006635">
    <property type="term" value="P:fatty acid beta-oxidation"/>
    <property type="evidence" value="ECO:0007669"/>
    <property type="project" value="TreeGrafter"/>
</dbReference>
<dbReference type="OrthoDB" id="8452484at2"/>